<feature type="binding site" evidence="15">
    <location>
        <begin position="28"/>
        <end position="29"/>
    </location>
    <ligand>
        <name>NAD(+)</name>
        <dbReference type="ChEBI" id="CHEBI:57540"/>
    </ligand>
</feature>
<dbReference type="GO" id="GO:0043115">
    <property type="term" value="F:precorrin-2 dehydrogenase activity"/>
    <property type="evidence" value="ECO:0007669"/>
    <property type="project" value="UniProtKB-UniRule"/>
</dbReference>
<dbReference type="InterPro" id="IPR028281">
    <property type="entry name" value="Sirohaem_synthase_central"/>
</dbReference>
<comment type="pathway">
    <text evidence="1 15">Porphyrin-containing compound metabolism; siroheme biosynthesis; sirohydrochlorin from precorrin-2: step 1/1.</text>
</comment>
<evidence type="ECO:0000256" key="4">
    <source>
        <dbReference type="ARBA" id="ARBA00022603"/>
    </source>
</evidence>
<feature type="binding site" evidence="15">
    <location>
        <position position="418"/>
    </location>
    <ligand>
        <name>S-adenosyl-L-methionine</name>
        <dbReference type="ChEBI" id="CHEBI:59789"/>
    </ligand>
</feature>
<keyword evidence="3 15" id="KW-0169">Cobalamin biosynthesis</keyword>
<evidence type="ECO:0000313" key="22">
    <source>
        <dbReference type="Proteomes" id="UP000076830"/>
    </source>
</evidence>
<evidence type="ECO:0000256" key="10">
    <source>
        <dbReference type="ARBA" id="ARBA00023244"/>
    </source>
</evidence>
<dbReference type="AlphaFoldDB" id="A0A160DTA0"/>
<dbReference type="InterPro" id="IPR036291">
    <property type="entry name" value="NAD(P)-bd_dom_sf"/>
</dbReference>
<comment type="similarity">
    <text evidence="15">In the N-terminal section; belongs to the precorrin-2 dehydrogenase / sirohydrochlorin ferrochelatase family.</text>
</comment>
<dbReference type="EC" id="4.99.1.4" evidence="15"/>
<gene>
    <name evidence="15" type="primary">cysG</name>
    <name evidence="21" type="ORF">I596_1544</name>
</gene>
<comment type="catalytic activity">
    <reaction evidence="15">
        <text>uroporphyrinogen III + 2 S-adenosyl-L-methionine = precorrin-2 + 2 S-adenosyl-L-homocysteine + H(+)</text>
        <dbReference type="Rhea" id="RHEA:32459"/>
        <dbReference type="ChEBI" id="CHEBI:15378"/>
        <dbReference type="ChEBI" id="CHEBI:57308"/>
        <dbReference type="ChEBI" id="CHEBI:57856"/>
        <dbReference type="ChEBI" id="CHEBI:58827"/>
        <dbReference type="ChEBI" id="CHEBI:59789"/>
        <dbReference type="EC" id="2.1.1.107"/>
    </reaction>
</comment>
<comment type="similarity">
    <text evidence="2 17">Belongs to the precorrin methyltransferase family.</text>
</comment>
<dbReference type="InterPro" id="IPR012409">
    <property type="entry name" value="Sirohaem_synth"/>
</dbReference>
<dbReference type="PIRSF" id="PIRSF036426">
    <property type="entry name" value="Sirohaem_synth"/>
    <property type="match status" value="1"/>
</dbReference>
<evidence type="ECO:0000256" key="5">
    <source>
        <dbReference type="ARBA" id="ARBA00022679"/>
    </source>
</evidence>
<evidence type="ECO:0000256" key="13">
    <source>
        <dbReference type="ARBA" id="ARBA00047561"/>
    </source>
</evidence>
<dbReference type="PANTHER" id="PTHR45790">
    <property type="entry name" value="SIROHEME SYNTHASE-RELATED"/>
    <property type="match status" value="1"/>
</dbReference>
<dbReference type="FunFam" id="3.30.950.10:FF:000001">
    <property type="entry name" value="Siroheme synthase"/>
    <property type="match status" value="1"/>
</dbReference>
<dbReference type="Pfam" id="PF14824">
    <property type="entry name" value="Sirohm_synth_M"/>
    <property type="match status" value="1"/>
</dbReference>
<dbReference type="EMBL" id="CP015249">
    <property type="protein sequence ID" value="ANB17569.1"/>
    <property type="molecule type" value="Genomic_DNA"/>
</dbReference>
<dbReference type="PANTHER" id="PTHR45790:SF1">
    <property type="entry name" value="SIROHEME SYNTHASE"/>
    <property type="match status" value="1"/>
</dbReference>
<evidence type="ECO:0000259" key="20">
    <source>
        <dbReference type="Pfam" id="PF14824"/>
    </source>
</evidence>
<feature type="region of interest" description="Uroporphyrinogen-III C-methyltransferase" evidence="15">
    <location>
        <begin position="222"/>
        <end position="482"/>
    </location>
</feature>
<dbReference type="Gene3D" id="1.10.8.210">
    <property type="entry name" value="Sirohaem synthase, dimerisation domain"/>
    <property type="match status" value="1"/>
</dbReference>
<feature type="binding site" evidence="15">
    <location>
        <begin position="49"/>
        <end position="50"/>
    </location>
    <ligand>
        <name>NAD(+)</name>
        <dbReference type="ChEBI" id="CHEBI:57540"/>
    </ligand>
</feature>
<feature type="active site" description="Proton donor" evidence="15 16">
    <location>
        <position position="276"/>
    </location>
</feature>
<evidence type="ECO:0000256" key="11">
    <source>
        <dbReference type="ARBA" id="ARBA00023268"/>
    </source>
</evidence>
<evidence type="ECO:0000256" key="17">
    <source>
        <dbReference type="RuleBase" id="RU003960"/>
    </source>
</evidence>
<dbReference type="EC" id="2.1.1.107" evidence="15"/>
<dbReference type="PATRIC" id="fig|1300342.3.peg.1505"/>
<feature type="binding site" evidence="15">
    <location>
        <position position="389"/>
    </location>
    <ligand>
        <name>S-adenosyl-L-methionine</name>
        <dbReference type="ChEBI" id="CHEBI:59789"/>
    </ligand>
</feature>
<dbReference type="Gene3D" id="3.30.950.10">
    <property type="entry name" value="Methyltransferase, Cobalt-precorrin-4 Transmethylase, Domain 2"/>
    <property type="match status" value="1"/>
</dbReference>
<evidence type="ECO:0000256" key="3">
    <source>
        <dbReference type="ARBA" id="ARBA00022573"/>
    </source>
</evidence>
<dbReference type="UniPathway" id="UPA00262">
    <property type="reaction ID" value="UER00211"/>
</dbReference>
<feature type="binding site" evidence="15">
    <location>
        <begin position="337"/>
        <end position="338"/>
    </location>
    <ligand>
        <name>S-adenosyl-L-methionine</name>
        <dbReference type="ChEBI" id="CHEBI:59789"/>
    </ligand>
</feature>
<keyword evidence="9 15" id="KW-0456">Lyase</keyword>
<proteinExistence type="inferred from homology"/>
<evidence type="ECO:0000256" key="6">
    <source>
        <dbReference type="ARBA" id="ARBA00022691"/>
    </source>
</evidence>
<feature type="region of interest" description="Precorrin-2 dehydrogenase / sirohydrochlorin ferrochelatase" evidence="15">
    <location>
        <begin position="1"/>
        <end position="209"/>
    </location>
</feature>
<keyword evidence="15" id="KW-0597">Phosphoprotein</keyword>
<dbReference type="PROSITE" id="PS00840">
    <property type="entry name" value="SUMT_2"/>
    <property type="match status" value="1"/>
</dbReference>
<evidence type="ECO:0000256" key="9">
    <source>
        <dbReference type="ARBA" id="ARBA00023239"/>
    </source>
</evidence>
<dbReference type="InterPro" id="IPR050161">
    <property type="entry name" value="Siro_Cobalamin_biosynth"/>
</dbReference>
<feature type="binding site" evidence="15">
    <location>
        <position position="312"/>
    </location>
    <ligand>
        <name>S-adenosyl-L-methionine</name>
        <dbReference type="ChEBI" id="CHEBI:59789"/>
    </ligand>
</feature>
<keyword evidence="10 15" id="KW-0627">Porphyrin biosynthesis</keyword>
<dbReference type="GO" id="GO:0019354">
    <property type="term" value="P:siroheme biosynthetic process"/>
    <property type="evidence" value="ECO:0007669"/>
    <property type="project" value="UniProtKB-UniRule"/>
</dbReference>
<dbReference type="OrthoDB" id="9815856at2"/>
<evidence type="ECO:0000256" key="16">
    <source>
        <dbReference type="PIRSR" id="PIRSR036426-1"/>
    </source>
</evidence>
<dbReference type="UniPathway" id="UPA00148">
    <property type="reaction ID" value="UER00211"/>
</dbReference>
<feature type="binding site" evidence="15">
    <location>
        <position position="231"/>
    </location>
    <ligand>
        <name>S-adenosyl-L-methionine</name>
        <dbReference type="ChEBI" id="CHEBI:59789"/>
    </ligand>
</feature>
<keyword evidence="5 15" id="KW-0808">Transferase</keyword>
<dbReference type="HAMAP" id="MF_01646">
    <property type="entry name" value="Siroheme_synth"/>
    <property type="match status" value="1"/>
</dbReference>
<dbReference type="GO" id="GO:0051287">
    <property type="term" value="F:NAD binding"/>
    <property type="evidence" value="ECO:0007669"/>
    <property type="project" value="InterPro"/>
</dbReference>
<dbReference type="NCBIfam" id="TIGR01470">
    <property type="entry name" value="cysG_Nterm"/>
    <property type="match status" value="1"/>
</dbReference>
<dbReference type="EC" id="1.3.1.76" evidence="15"/>
<keyword evidence="4 15" id="KW-0489">Methyltransferase</keyword>
<dbReference type="InterPro" id="IPR014777">
    <property type="entry name" value="4pyrrole_Mease_sub1"/>
</dbReference>
<dbReference type="CDD" id="cd11642">
    <property type="entry name" value="SUMT"/>
    <property type="match status" value="1"/>
</dbReference>
<dbReference type="KEGG" id="dko:I596_1544"/>
<dbReference type="InterPro" id="IPR037115">
    <property type="entry name" value="Sirohaem_synt_dimer_dom_sf"/>
</dbReference>
<evidence type="ECO:0000259" key="18">
    <source>
        <dbReference type="Pfam" id="PF00590"/>
    </source>
</evidence>
<dbReference type="InterPro" id="IPR035996">
    <property type="entry name" value="4pyrrol_Methylase_sf"/>
</dbReference>
<dbReference type="SUPFAM" id="SSF53790">
    <property type="entry name" value="Tetrapyrrole methylase"/>
    <property type="match status" value="1"/>
</dbReference>
<evidence type="ECO:0000259" key="19">
    <source>
        <dbReference type="Pfam" id="PF10414"/>
    </source>
</evidence>
<dbReference type="InterPro" id="IPR014776">
    <property type="entry name" value="4pyrrole_Mease_sub2"/>
</dbReference>
<comment type="pathway">
    <text evidence="14 15">Cofactor biosynthesis; adenosylcobalamin biosynthesis; precorrin-2 from uroporphyrinogen III: step 1/1.</text>
</comment>
<protein>
    <recommendedName>
        <fullName evidence="15">Siroheme synthase</fullName>
    </recommendedName>
    <domain>
        <recommendedName>
            <fullName evidence="15">Uroporphyrinogen-III C-methyltransferase</fullName>
            <shortName evidence="15">Urogen III methylase</shortName>
            <ecNumber evidence="15">2.1.1.107</ecNumber>
        </recommendedName>
        <alternativeName>
            <fullName evidence="15">SUMT</fullName>
        </alternativeName>
        <alternativeName>
            <fullName evidence="15">Uroporphyrinogen III methylase</fullName>
            <shortName evidence="15">UROM</shortName>
        </alternativeName>
    </domain>
    <domain>
        <recommendedName>
            <fullName evidence="15">Precorrin-2 dehydrogenase</fullName>
            <ecNumber evidence="15">1.3.1.76</ecNumber>
        </recommendedName>
    </domain>
    <domain>
        <recommendedName>
            <fullName evidence="15">Sirohydrochlorin ferrochelatase</fullName>
            <ecNumber evidence="15">4.99.1.4</ecNumber>
        </recommendedName>
    </domain>
</protein>
<dbReference type="GO" id="GO:0009236">
    <property type="term" value="P:cobalamin biosynthetic process"/>
    <property type="evidence" value="ECO:0007669"/>
    <property type="project" value="UniProtKB-UniRule"/>
</dbReference>
<dbReference type="RefSeq" id="WP_067645865.1">
    <property type="nucleotide sequence ID" value="NZ_CP015249.1"/>
</dbReference>
<sequence>MQTGAPSTLYPMFADLAGRTVLVVGGGTVAERKIAALAKAGAAIRVGAPALDAAIARRVAQGEIAYRPGRFEPGWLDDAWLVVAATDDPALNADVAAAAAQRRIFANVVDDAERSSFQVPAVIDRAPLQVAVSSGGSAPMLARAIRERLETLLDPALGRIAALLARKRRAIRQGRPTLAARRRFYEFALTGEIARLVRSGREHDAGREVDAALARPAPTPAGSVVLVGAGPGDPGLLTLRALRALNEADVILYDHLVGSEVLELARRDAERIAVGKQASRHSVSQDRIHQLLLEHARAGRRVVRLKGGDPFVFGRGGEELEFLRAHAVPYEVVPGITAALACAAHAGIPLTHRDHAQSVRLLTAHCQRSIDTLDWHVLADDRQTLAIYMAGGTLEALRDRLLAHGRSGDTPFALVENGSRPDQRVICGRLAALPEIAARHGLRSPSLLILGTVASLAPALAWHGLPVIDGDACPHPPLDAAA</sequence>
<keyword evidence="7 15" id="KW-0560">Oxidoreductase</keyword>
<evidence type="ECO:0000256" key="12">
    <source>
        <dbReference type="ARBA" id="ARBA00025705"/>
    </source>
</evidence>
<comment type="pathway">
    <text evidence="15">Porphyrin-containing compound metabolism; siroheme biosynthesis; siroheme from sirohydrochlorin: step 1/1.</text>
</comment>
<dbReference type="InterPro" id="IPR000878">
    <property type="entry name" value="4pyrrol_Mease"/>
</dbReference>
<evidence type="ECO:0000256" key="15">
    <source>
        <dbReference type="HAMAP-Rule" id="MF_01646"/>
    </source>
</evidence>
<dbReference type="SUPFAM" id="SSF75615">
    <property type="entry name" value="Siroheme synthase middle domains-like"/>
    <property type="match status" value="1"/>
</dbReference>
<dbReference type="Proteomes" id="UP000076830">
    <property type="component" value="Chromosome"/>
</dbReference>
<comment type="function">
    <text evidence="15">Multifunctional enzyme that catalyzes the SAM-dependent methylations of uroporphyrinogen III at position C-2 and C-7 to form precorrin-2 via precorrin-1. Then it catalyzes the NAD-dependent ring dehydrogenation of precorrin-2 to yield sirohydrochlorin. Finally, it catalyzes the ferrochelation of sirohydrochlorin to yield siroheme.</text>
</comment>
<dbReference type="InterPro" id="IPR006366">
    <property type="entry name" value="CobA/CysG_C"/>
</dbReference>
<dbReference type="Pfam" id="PF10414">
    <property type="entry name" value="CysG_dimeriser"/>
    <property type="match status" value="1"/>
</dbReference>
<evidence type="ECO:0000256" key="8">
    <source>
        <dbReference type="ARBA" id="ARBA00023027"/>
    </source>
</evidence>
<feature type="binding site" evidence="15">
    <location>
        <begin position="307"/>
        <end position="309"/>
    </location>
    <ligand>
        <name>S-adenosyl-L-methionine</name>
        <dbReference type="ChEBI" id="CHEBI:59789"/>
    </ligand>
</feature>
<feature type="modified residue" description="Phosphoserine" evidence="15">
    <location>
        <position position="134"/>
    </location>
</feature>
<dbReference type="GO" id="GO:0004851">
    <property type="term" value="F:uroporphyrin-III C-methyltransferase activity"/>
    <property type="evidence" value="ECO:0007669"/>
    <property type="project" value="UniProtKB-UniRule"/>
</dbReference>
<evidence type="ECO:0000256" key="7">
    <source>
        <dbReference type="ARBA" id="ARBA00023002"/>
    </source>
</evidence>
<organism evidence="21 22">
    <name type="scientific">Dokdonella koreensis DS-123</name>
    <dbReference type="NCBI Taxonomy" id="1300342"/>
    <lineage>
        <taxon>Bacteria</taxon>
        <taxon>Pseudomonadati</taxon>
        <taxon>Pseudomonadota</taxon>
        <taxon>Gammaproteobacteria</taxon>
        <taxon>Lysobacterales</taxon>
        <taxon>Rhodanobacteraceae</taxon>
        <taxon>Dokdonella</taxon>
    </lineage>
</organism>
<dbReference type="PROSITE" id="PS00839">
    <property type="entry name" value="SUMT_1"/>
    <property type="match status" value="1"/>
</dbReference>
<dbReference type="NCBIfam" id="TIGR01469">
    <property type="entry name" value="cobA_cysG_Cterm"/>
    <property type="match status" value="1"/>
</dbReference>
<accession>A0A160DTA0</accession>
<evidence type="ECO:0000256" key="2">
    <source>
        <dbReference type="ARBA" id="ARBA00005879"/>
    </source>
</evidence>
<evidence type="ECO:0000313" key="21">
    <source>
        <dbReference type="EMBL" id="ANB17569.1"/>
    </source>
</evidence>
<dbReference type="Gene3D" id="3.40.1010.10">
    <property type="entry name" value="Cobalt-precorrin-4 Transmethylase, Domain 1"/>
    <property type="match status" value="1"/>
</dbReference>
<dbReference type="Gene3D" id="3.40.50.720">
    <property type="entry name" value="NAD(P)-binding Rossmann-like Domain"/>
    <property type="match status" value="1"/>
</dbReference>
<keyword evidence="8 15" id="KW-0520">NAD</keyword>
<dbReference type="Pfam" id="PF00590">
    <property type="entry name" value="TP_methylase"/>
    <property type="match status" value="1"/>
</dbReference>
<comment type="pathway">
    <text evidence="12 15">Porphyrin-containing compound metabolism; siroheme biosynthesis; precorrin-2 from uroporphyrinogen III: step 1/1.</text>
</comment>
<dbReference type="GO" id="GO:0032259">
    <property type="term" value="P:methylation"/>
    <property type="evidence" value="ECO:0007669"/>
    <property type="project" value="UniProtKB-KW"/>
</dbReference>
<comment type="catalytic activity">
    <reaction evidence="13 15">
        <text>precorrin-2 + NAD(+) = sirohydrochlorin + NADH + 2 H(+)</text>
        <dbReference type="Rhea" id="RHEA:15613"/>
        <dbReference type="ChEBI" id="CHEBI:15378"/>
        <dbReference type="ChEBI" id="CHEBI:57540"/>
        <dbReference type="ChEBI" id="CHEBI:57945"/>
        <dbReference type="ChEBI" id="CHEBI:58351"/>
        <dbReference type="ChEBI" id="CHEBI:58827"/>
        <dbReference type="EC" id="1.3.1.76"/>
    </reaction>
</comment>
<dbReference type="NCBIfam" id="NF004790">
    <property type="entry name" value="PRK06136.1"/>
    <property type="match status" value="1"/>
</dbReference>
<dbReference type="SUPFAM" id="SSF51735">
    <property type="entry name" value="NAD(P)-binding Rossmann-fold domains"/>
    <property type="match status" value="1"/>
</dbReference>
<dbReference type="InterPro" id="IPR006367">
    <property type="entry name" value="Sirohaem_synthase_N"/>
</dbReference>
<comment type="similarity">
    <text evidence="15">In the C-terminal section; belongs to the precorrin methyltransferase family.</text>
</comment>
<dbReference type="Gene3D" id="3.30.160.110">
    <property type="entry name" value="Siroheme synthase, domain 2"/>
    <property type="match status" value="1"/>
</dbReference>
<dbReference type="FunFam" id="3.40.1010.10:FF:000001">
    <property type="entry name" value="Siroheme synthase"/>
    <property type="match status" value="1"/>
</dbReference>
<dbReference type="NCBIfam" id="NF007922">
    <property type="entry name" value="PRK10637.1"/>
    <property type="match status" value="1"/>
</dbReference>
<dbReference type="InterPro" id="IPR003043">
    <property type="entry name" value="Uropor_MeTrfase_CS"/>
</dbReference>
<name>A0A160DTA0_9GAMM</name>
<feature type="domain" description="Siroheme synthase central" evidence="20">
    <location>
        <begin position="127"/>
        <end position="150"/>
    </location>
</feature>
<keyword evidence="6 15" id="KW-0949">S-adenosyl-L-methionine</keyword>
<comment type="pathway">
    <text evidence="15">Cofactor biosynthesis; adenosylcobalamin biosynthesis; sirohydrochlorin from precorrin-2: step 1/1.</text>
</comment>
<dbReference type="InterPro" id="IPR019478">
    <property type="entry name" value="Sirohaem_synthase_dimer_dom"/>
</dbReference>
<dbReference type="GO" id="GO:0051266">
    <property type="term" value="F:sirohydrochlorin ferrochelatase activity"/>
    <property type="evidence" value="ECO:0007669"/>
    <property type="project" value="UniProtKB-EC"/>
</dbReference>
<keyword evidence="22" id="KW-1185">Reference proteome</keyword>
<feature type="domain" description="Sirohaem synthase dimerisation" evidence="19">
    <location>
        <begin position="156"/>
        <end position="213"/>
    </location>
</feature>
<evidence type="ECO:0000256" key="14">
    <source>
        <dbReference type="ARBA" id="ARBA00060548"/>
    </source>
</evidence>
<feature type="domain" description="Tetrapyrrole methylase" evidence="18">
    <location>
        <begin position="224"/>
        <end position="433"/>
    </location>
</feature>
<dbReference type="Pfam" id="PF13241">
    <property type="entry name" value="NAD_binding_7"/>
    <property type="match status" value="1"/>
</dbReference>
<feature type="active site" description="Proton acceptor" evidence="15 16">
    <location>
        <position position="254"/>
    </location>
</feature>
<evidence type="ECO:0000256" key="1">
    <source>
        <dbReference type="ARBA" id="ARBA00005010"/>
    </source>
</evidence>
<keyword evidence="11 15" id="KW-0511">Multifunctional enzyme</keyword>
<dbReference type="STRING" id="1300342.I596_1544"/>
<reference evidence="21 22" key="1">
    <citation type="submission" date="2016-04" db="EMBL/GenBank/DDBJ databases">
        <title>Complete genome sequence of Dokdonella koreensis DS-123T.</title>
        <authorList>
            <person name="Kim J.F."/>
            <person name="Lee H."/>
            <person name="Kwak M.-J."/>
        </authorList>
    </citation>
    <scope>NUCLEOTIDE SEQUENCE [LARGE SCALE GENOMIC DNA]</scope>
    <source>
        <strain evidence="21 22">DS-123</strain>
    </source>
</reference>
<comment type="catalytic activity">
    <reaction evidence="15">
        <text>siroheme + 2 H(+) = sirohydrochlorin + Fe(2+)</text>
        <dbReference type="Rhea" id="RHEA:24360"/>
        <dbReference type="ChEBI" id="CHEBI:15378"/>
        <dbReference type="ChEBI" id="CHEBI:29033"/>
        <dbReference type="ChEBI" id="CHEBI:58351"/>
        <dbReference type="ChEBI" id="CHEBI:60052"/>
        <dbReference type="EC" id="4.99.1.4"/>
    </reaction>
</comment>